<dbReference type="Pfam" id="PF00617">
    <property type="entry name" value="RasGEF"/>
    <property type="match status" value="1"/>
</dbReference>
<sequence>MESRTKSTKRTVSLRQWFSTVAPSPDPKKKELPRLLIMTALNSPSLVLNRDRAPRYSSFPRHSSSNESESRSKSLCSRLTAPNLQTLEASAEATSYSYNTGPRIKGGTLRPVDPLKIPPEALASQLTLLDAPHSVAPNVVAFTLRFNHVSFWTVQEILRYETPKTRAEVLSHFIRLAKKLHELNNLHSEFAVLSALQSAPIYRLNKTWNCLTRRDKTSFDKLVDLFFGKR</sequence>
<gene>
    <name evidence="2" type="ORF">LSAA_1298</name>
</gene>
<reference evidence="2" key="1">
    <citation type="submission" date="2021-02" db="EMBL/GenBank/DDBJ databases">
        <authorList>
            <person name="Bekaert M."/>
        </authorList>
    </citation>
    <scope>NUCLEOTIDE SEQUENCE</scope>
    <source>
        <strain evidence="2">IoA-00</strain>
    </source>
</reference>
<evidence type="ECO:0000313" key="3">
    <source>
        <dbReference type="Proteomes" id="UP000675881"/>
    </source>
</evidence>
<organism evidence="2 3">
    <name type="scientific">Lepeophtheirus salmonis</name>
    <name type="common">Salmon louse</name>
    <name type="synonym">Caligus salmonis</name>
    <dbReference type="NCBI Taxonomy" id="72036"/>
    <lineage>
        <taxon>Eukaryota</taxon>
        <taxon>Metazoa</taxon>
        <taxon>Ecdysozoa</taxon>
        <taxon>Arthropoda</taxon>
        <taxon>Crustacea</taxon>
        <taxon>Multicrustacea</taxon>
        <taxon>Hexanauplia</taxon>
        <taxon>Copepoda</taxon>
        <taxon>Siphonostomatoida</taxon>
        <taxon>Caligidae</taxon>
        <taxon>Lepeophtheirus</taxon>
    </lineage>
</organism>
<protein>
    <submittedName>
        <fullName evidence="2">Ras-specific guanine nucleotide-releasing factor RalGPS1,Ras-specific guanine nucleotide-releasing factor RalGPS2</fullName>
    </submittedName>
</protein>
<dbReference type="PROSITE" id="PS50009">
    <property type="entry name" value="RASGEF_CAT"/>
    <property type="match status" value="1"/>
</dbReference>
<feature type="compositionally biased region" description="Low complexity" evidence="1">
    <location>
        <begin position="57"/>
        <end position="77"/>
    </location>
</feature>
<evidence type="ECO:0000256" key="1">
    <source>
        <dbReference type="SAM" id="MobiDB-lite"/>
    </source>
</evidence>
<dbReference type="InterPro" id="IPR023578">
    <property type="entry name" value="Ras_GEF_dom_sf"/>
</dbReference>
<dbReference type="PANTHER" id="PTHR23113">
    <property type="entry name" value="GUANINE NUCLEOTIDE EXCHANGE FACTOR"/>
    <property type="match status" value="1"/>
</dbReference>
<dbReference type="InterPro" id="IPR001895">
    <property type="entry name" value="RASGEF_cat_dom"/>
</dbReference>
<evidence type="ECO:0000313" key="2">
    <source>
        <dbReference type="EMBL" id="CAF2752472.1"/>
    </source>
</evidence>
<dbReference type="SMART" id="SM00147">
    <property type="entry name" value="RasGEF"/>
    <property type="match status" value="1"/>
</dbReference>
<dbReference type="SUPFAM" id="SSF48366">
    <property type="entry name" value="Ras GEF"/>
    <property type="match status" value="1"/>
</dbReference>
<feature type="region of interest" description="Disordered" evidence="1">
    <location>
        <begin position="55"/>
        <end position="77"/>
    </location>
</feature>
<proteinExistence type="predicted"/>
<dbReference type="InterPro" id="IPR036964">
    <property type="entry name" value="RASGEF_cat_dom_sf"/>
</dbReference>
<dbReference type="Gene3D" id="1.10.840.10">
    <property type="entry name" value="Ras guanine-nucleotide exchange factors catalytic domain"/>
    <property type="match status" value="1"/>
</dbReference>
<dbReference type="GO" id="GO:0005085">
    <property type="term" value="F:guanyl-nucleotide exchange factor activity"/>
    <property type="evidence" value="ECO:0007669"/>
    <property type="project" value="InterPro"/>
</dbReference>
<dbReference type="GO" id="GO:0007265">
    <property type="term" value="P:Ras protein signal transduction"/>
    <property type="evidence" value="ECO:0007669"/>
    <property type="project" value="TreeGrafter"/>
</dbReference>
<dbReference type="InterPro" id="IPR008937">
    <property type="entry name" value="Ras-like_GEF"/>
</dbReference>
<name>A0A7R8GYR5_LEPSM</name>
<dbReference type="PANTHER" id="PTHR23113:SF368">
    <property type="entry name" value="CELL DIVISION CONTROL PROTEIN 25"/>
    <property type="match status" value="1"/>
</dbReference>
<keyword evidence="3" id="KW-1185">Reference proteome</keyword>
<dbReference type="EMBL" id="HG994580">
    <property type="protein sequence ID" value="CAF2752472.1"/>
    <property type="molecule type" value="Genomic_DNA"/>
</dbReference>
<dbReference type="GO" id="GO:0005886">
    <property type="term" value="C:plasma membrane"/>
    <property type="evidence" value="ECO:0007669"/>
    <property type="project" value="TreeGrafter"/>
</dbReference>
<accession>A0A7R8GYR5</accession>
<dbReference type="AlphaFoldDB" id="A0A7R8GYR5"/>
<dbReference type="Proteomes" id="UP000675881">
    <property type="component" value="Chromosome 1"/>
</dbReference>
<dbReference type="OrthoDB" id="10254377at2759"/>